<dbReference type="Proteomes" id="UP000694388">
    <property type="component" value="Unplaced"/>
</dbReference>
<feature type="domain" description="Tyrosine specific protein phosphatases" evidence="4">
    <location>
        <begin position="62"/>
        <end position="136"/>
    </location>
</feature>
<dbReference type="InterPro" id="IPR000387">
    <property type="entry name" value="Tyr_Pase_dom"/>
</dbReference>
<dbReference type="PROSITE" id="PS00383">
    <property type="entry name" value="TYR_PHOSPHATASE_1"/>
    <property type="match status" value="1"/>
</dbReference>
<feature type="domain" description="Tyrosine-protein phosphatase" evidence="3">
    <location>
        <begin position="21"/>
        <end position="145"/>
    </location>
</feature>
<dbReference type="PROSITE" id="PS50056">
    <property type="entry name" value="TYR_PHOSPHATASE_2"/>
    <property type="match status" value="1"/>
</dbReference>
<keyword evidence="6" id="KW-1185">Reference proteome</keyword>
<reference evidence="5" key="2">
    <citation type="submission" date="2025-09" db="UniProtKB">
        <authorList>
            <consortium name="Ensembl"/>
        </authorList>
    </citation>
    <scope>IDENTIFICATION</scope>
</reference>
<dbReference type="Ensembl" id="ENSEBUT00000018174.1">
    <property type="protein sequence ID" value="ENSEBUP00000017598.1"/>
    <property type="gene ID" value="ENSEBUG00000011007.1"/>
</dbReference>
<dbReference type="InterPro" id="IPR000242">
    <property type="entry name" value="PTP_cat"/>
</dbReference>
<dbReference type="Gene3D" id="3.90.190.10">
    <property type="entry name" value="Protein tyrosine phosphatase superfamily"/>
    <property type="match status" value="1"/>
</dbReference>
<keyword evidence="2" id="KW-0904">Protein phosphatase</keyword>
<organism evidence="5 6">
    <name type="scientific">Eptatretus burgeri</name>
    <name type="common">Inshore hagfish</name>
    <dbReference type="NCBI Taxonomy" id="7764"/>
    <lineage>
        <taxon>Eukaryota</taxon>
        <taxon>Metazoa</taxon>
        <taxon>Chordata</taxon>
        <taxon>Craniata</taxon>
        <taxon>Vertebrata</taxon>
        <taxon>Cyclostomata</taxon>
        <taxon>Myxini</taxon>
        <taxon>Myxiniformes</taxon>
        <taxon>Myxinidae</taxon>
        <taxon>Eptatretinae</taxon>
        <taxon>Eptatretus</taxon>
    </lineage>
</organism>
<sequence length="181" mass="21012">MVFPFNVSICGCNETTPSYKYFFGPLHLHVSPQMKSWQRRPIYHFHFLSWPDFGVPTSSTLEWFVRLFQGHVIGNGCRPGPFVVHCSAGVGRTGTFIALDMLLQQIEELNYVDVFGLVTEMRKSRMNMIQTEEQYIFVYKCLRNILRERVASAYYEICKGTPPLENDCTDVIYENTQALKY</sequence>
<evidence type="ECO:0000313" key="5">
    <source>
        <dbReference type="Ensembl" id="ENSEBUP00000017598.1"/>
    </source>
</evidence>
<dbReference type="Pfam" id="PF00102">
    <property type="entry name" value="Y_phosphatase"/>
    <property type="match status" value="1"/>
</dbReference>
<accession>A0A8C4WXI8</accession>
<evidence type="ECO:0000256" key="1">
    <source>
        <dbReference type="ARBA" id="ARBA00013064"/>
    </source>
</evidence>
<dbReference type="PANTHER" id="PTHR19134:SF553">
    <property type="entry name" value="TYROSINE-PROTEIN PHOSPHATASE 10D-RELATED"/>
    <property type="match status" value="1"/>
</dbReference>
<dbReference type="SUPFAM" id="SSF52799">
    <property type="entry name" value="(Phosphotyrosine protein) phosphatases II"/>
    <property type="match status" value="1"/>
</dbReference>
<protein>
    <recommendedName>
        <fullName evidence="1">protein-tyrosine-phosphatase</fullName>
        <ecNumber evidence="1">3.1.3.48</ecNumber>
    </recommendedName>
</protein>
<dbReference type="OMA" id="HCINGAG"/>
<dbReference type="InterPro" id="IPR050348">
    <property type="entry name" value="Protein-Tyr_Phosphatase"/>
</dbReference>
<dbReference type="InterPro" id="IPR003595">
    <property type="entry name" value="Tyr_Pase_cat"/>
</dbReference>
<evidence type="ECO:0000313" key="6">
    <source>
        <dbReference type="Proteomes" id="UP000694388"/>
    </source>
</evidence>
<dbReference type="GeneTree" id="ENSGT00940000154814"/>
<name>A0A8C4WXI8_EPTBU</name>
<dbReference type="EC" id="3.1.3.48" evidence="1"/>
<dbReference type="SMART" id="SM00194">
    <property type="entry name" value="PTPc"/>
    <property type="match status" value="1"/>
</dbReference>
<evidence type="ECO:0000256" key="2">
    <source>
        <dbReference type="ARBA" id="ARBA00022912"/>
    </source>
</evidence>
<dbReference type="InterPro" id="IPR029021">
    <property type="entry name" value="Prot-tyrosine_phosphatase-like"/>
</dbReference>
<dbReference type="PROSITE" id="PS50055">
    <property type="entry name" value="TYR_PHOSPHATASE_PTP"/>
    <property type="match status" value="1"/>
</dbReference>
<dbReference type="GO" id="GO:0004725">
    <property type="term" value="F:protein tyrosine phosphatase activity"/>
    <property type="evidence" value="ECO:0007669"/>
    <property type="project" value="UniProtKB-EC"/>
</dbReference>
<dbReference type="AlphaFoldDB" id="A0A8C4WXI8"/>
<dbReference type="InterPro" id="IPR016130">
    <property type="entry name" value="Tyr_Pase_AS"/>
</dbReference>
<dbReference type="PRINTS" id="PR00700">
    <property type="entry name" value="PRTYPHPHTASE"/>
</dbReference>
<evidence type="ECO:0000259" key="3">
    <source>
        <dbReference type="PROSITE" id="PS50055"/>
    </source>
</evidence>
<keyword evidence="2" id="KW-0378">Hydrolase</keyword>
<evidence type="ECO:0000259" key="4">
    <source>
        <dbReference type="PROSITE" id="PS50056"/>
    </source>
</evidence>
<reference evidence="5" key="1">
    <citation type="submission" date="2025-08" db="UniProtKB">
        <authorList>
            <consortium name="Ensembl"/>
        </authorList>
    </citation>
    <scope>IDENTIFICATION</scope>
</reference>
<dbReference type="PANTHER" id="PTHR19134">
    <property type="entry name" value="RECEPTOR-TYPE TYROSINE-PROTEIN PHOSPHATASE"/>
    <property type="match status" value="1"/>
</dbReference>
<proteinExistence type="predicted"/>
<dbReference type="SMART" id="SM00404">
    <property type="entry name" value="PTPc_motif"/>
    <property type="match status" value="1"/>
</dbReference>